<feature type="domain" description="HTH-type transcriptional regulator MT1864/Rv1816-like C-terminal" evidence="3">
    <location>
        <begin position="82"/>
        <end position="179"/>
    </location>
</feature>
<dbReference type="InterPro" id="IPR009057">
    <property type="entry name" value="Homeodomain-like_sf"/>
</dbReference>
<dbReference type="Gene3D" id="1.10.10.60">
    <property type="entry name" value="Homeodomain-like"/>
    <property type="match status" value="1"/>
</dbReference>
<keyword evidence="5" id="KW-1185">Reference proteome</keyword>
<dbReference type="InterPro" id="IPR036271">
    <property type="entry name" value="Tet_transcr_reg_TetR-rel_C_sf"/>
</dbReference>
<evidence type="ECO:0000313" key="4">
    <source>
        <dbReference type="EMBL" id="QIG44356.1"/>
    </source>
</evidence>
<dbReference type="Proteomes" id="UP000502996">
    <property type="component" value="Chromosome"/>
</dbReference>
<dbReference type="SUPFAM" id="SSF48498">
    <property type="entry name" value="Tetracyclin repressor-like, C-terminal domain"/>
    <property type="match status" value="1"/>
</dbReference>
<evidence type="ECO:0000313" key="5">
    <source>
        <dbReference type="Proteomes" id="UP000502996"/>
    </source>
</evidence>
<dbReference type="Gene3D" id="1.10.357.10">
    <property type="entry name" value="Tetracycline Repressor, domain 2"/>
    <property type="match status" value="1"/>
</dbReference>
<dbReference type="Pfam" id="PF13305">
    <property type="entry name" value="TetR_C_33"/>
    <property type="match status" value="1"/>
</dbReference>
<accession>A0A6G6WGL9</accession>
<dbReference type="AlphaFoldDB" id="A0A6G6WGL9"/>
<dbReference type="SUPFAM" id="SSF46689">
    <property type="entry name" value="Homeodomain-like"/>
    <property type="match status" value="1"/>
</dbReference>
<keyword evidence="2" id="KW-0804">Transcription</keyword>
<evidence type="ECO:0000256" key="2">
    <source>
        <dbReference type="ARBA" id="ARBA00023163"/>
    </source>
</evidence>
<evidence type="ECO:0000259" key="3">
    <source>
        <dbReference type="Pfam" id="PF13305"/>
    </source>
</evidence>
<dbReference type="InterPro" id="IPR025996">
    <property type="entry name" value="MT1864/Rv1816-like_C"/>
</dbReference>
<organism evidence="4 5">
    <name type="scientific">Nocardioides anomalus</name>
    <dbReference type="NCBI Taxonomy" id="2712223"/>
    <lineage>
        <taxon>Bacteria</taxon>
        <taxon>Bacillati</taxon>
        <taxon>Actinomycetota</taxon>
        <taxon>Actinomycetes</taxon>
        <taxon>Propionibacteriales</taxon>
        <taxon>Nocardioidaceae</taxon>
        <taxon>Nocardioides</taxon>
    </lineage>
</organism>
<dbReference type="KEGG" id="nano:G5V58_17635"/>
<sequence>MPRVGLTPSRLTQAGAAMADEVGFEAVTLSALARRFEVQVASLYAHVPGSAELRNRIAVLALDEIADRAEEGLAGRSGREALQALGDAYRSYAREHPGRYAAATHPLDDSEESLRAGGRHAALSRAALRGYRLGRTDEVHAVRLVGSTVRGFVDLEARGSFAHSRPSAHASWTRAIDALDLVLQNQFA</sequence>
<proteinExistence type="predicted"/>
<reference evidence="4 5" key="1">
    <citation type="submission" date="2020-02" db="EMBL/GenBank/DDBJ databases">
        <title>Full genome sequence of Nocardioides sp. R-3366.</title>
        <authorList>
            <person name="Im W.-T."/>
        </authorList>
    </citation>
    <scope>NUCLEOTIDE SEQUENCE [LARGE SCALE GENOMIC DNA]</scope>
    <source>
        <strain evidence="4 5">R-3366</strain>
    </source>
</reference>
<evidence type="ECO:0000256" key="1">
    <source>
        <dbReference type="ARBA" id="ARBA00023015"/>
    </source>
</evidence>
<keyword evidence="1" id="KW-0805">Transcription regulation</keyword>
<gene>
    <name evidence="4" type="ORF">G5V58_17635</name>
</gene>
<protein>
    <submittedName>
        <fullName evidence="4">WHG domain-containing protein</fullName>
    </submittedName>
</protein>
<name>A0A6G6WGL9_9ACTN</name>
<dbReference type="EMBL" id="CP049257">
    <property type="protein sequence ID" value="QIG44356.1"/>
    <property type="molecule type" value="Genomic_DNA"/>
</dbReference>